<dbReference type="EMBL" id="JAYJJT010000003">
    <property type="protein sequence ID" value="MEB3048879.1"/>
    <property type="molecule type" value="Genomic_DNA"/>
</dbReference>
<protein>
    <submittedName>
        <fullName evidence="4">CsbD family protein</fullName>
    </submittedName>
</protein>
<keyword evidence="5" id="KW-1185">Reference proteome</keyword>
<sequence length="57" mass="5942">MGLADKAKHAAQDIAGKAKEAVGNVTGDDDLRNEGKADQAKSSLKQAGENIKDAFKD</sequence>
<dbReference type="SUPFAM" id="SSF69047">
    <property type="entry name" value="Hypothetical protein YjbJ"/>
    <property type="match status" value="1"/>
</dbReference>
<evidence type="ECO:0000256" key="2">
    <source>
        <dbReference type="SAM" id="MobiDB-lite"/>
    </source>
</evidence>
<name>A0ABU5YHG5_9MYCO</name>
<gene>
    <name evidence="4" type="ORF">KV112_03840</name>
</gene>
<evidence type="ECO:0000313" key="5">
    <source>
        <dbReference type="Proteomes" id="UP001299046"/>
    </source>
</evidence>
<dbReference type="Pfam" id="PF05532">
    <property type="entry name" value="CsbD"/>
    <property type="match status" value="1"/>
</dbReference>
<evidence type="ECO:0000313" key="4">
    <source>
        <dbReference type="EMBL" id="MEB3048879.1"/>
    </source>
</evidence>
<feature type="region of interest" description="Disordered" evidence="2">
    <location>
        <begin position="1"/>
        <end position="57"/>
    </location>
</feature>
<feature type="domain" description="CsbD-like" evidence="3">
    <location>
        <begin position="5"/>
        <end position="57"/>
    </location>
</feature>
<feature type="compositionally biased region" description="Basic and acidic residues" evidence="2">
    <location>
        <begin position="1"/>
        <end position="20"/>
    </location>
</feature>
<accession>A0ABU5YHG5</accession>
<dbReference type="InterPro" id="IPR036629">
    <property type="entry name" value="YjbJ_sf"/>
</dbReference>
<organism evidence="4 5">
    <name type="scientific">[Mycobacterium] zoologicum</name>
    <dbReference type="NCBI Taxonomy" id="2872311"/>
    <lineage>
        <taxon>Bacteria</taxon>
        <taxon>Bacillati</taxon>
        <taxon>Actinomycetota</taxon>
        <taxon>Actinomycetes</taxon>
        <taxon>Mycobacteriales</taxon>
        <taxon>Mycobacteriaceae</taxon>
        <taxon>Mycolicibacter</taxon>
    </lineage>
</organism>
<dbReference type="Gene3D" id="1.10.1470.10">
    <property type="entry name" value="YjbJ"/>
    <property type="match status" value="1"/>
</dbReference>
<evidence type="ECO:0000259" key="3">
    <source>
        <dbReference type="Pfam" id="PF05532"/>
    </source>
</evidence>
<comment type="caution">
    <text evidence="4">The sequence shown here is derived from an EMBL/GenBank/DDBJ whole genome shotgun (WGS) entry which is preliminary data.</text>
</comment>
<dbReference type="InterPro" id="IPR008462">
    <property type="entry name" value="CsbD"/>
</dbReference>
<reference evidence="4 5" key="1">
    <citation type="submission" date="2023-12" db="EMBL/GenBank/DDBJ databases">
        <title>Description of new species of Mycobacterium terrae complex isolated from sewage at the Sao Paulo Zoological Park Foundation in Brazil.</title>
        <authorList>
            <person name="Romagnoli C.L."/>
            <person name="Conceicao E.C."/>
            <person name="Machado E."/>
            <person name="Barreto L.B.P.F."/>
            <person name="Sharma A."/>
            <person name="Silva N.M."/>
            <person name="Marques L.E."/>
            <person name="Juliana M.A."/>
            <person name="Lourenco M.C.S."/>
            <person name="Digiampietri L.A."/>
            <person name="Suffys P.N."/>
            <person name="Viana-Niero C."/>
        </authorList>
    </citation>
    <scope>NUCLEOTIDE SEQUENCE [LARGE SCALE GENOMIC DNA]</scope>
    <source>
        <strain evidence="4 5">MYC123</strain>
    </source>
</reference>
<dbReference type="Proteomes" id="UP001299046">
    <property type="component" value="Unassembled WGS sequence"/>
</dbReference>
<evidence type="ECO:0000256" key="1">
    <source>
        <dbReference type="ARBA" id="ARBA00009129"/>
    </source>
</evidence>
<comment type="similarity">
    <text evidence="1">Belongs to the UPF0337 (CsbD) family.</text>
</comment>
<proteinExistence type="inferred from homology"/>
<feature type="compositionally biased region" description="Basic and acidic residues" evidence="2">
    <location>
        <begin position="29"/>
        <end position="39"/>
    </location>
</feature>
<dbReference type="RefSeq" id="WP_224861848.1">
    <property type="nucleotide sequence ID" value="NZ_JAYJJS010000004.1"/>
</dbReference>